<dbReference type="GO" id="GO:0005730">
    <property type="term" value="C:nucleolus"/>
    <property type="evidence" value="ECO:0007669"/>
    <property type="project" value="TreeGrafter"/>
</dbReference>
<dbReference type="Pfam" id="PF05178">
    <property type="entry name" value="Kri1"/>
    <property type="match status" value="1"/>
</dbReference>
<dbReference type="PANTHER" id="PTHR14490:SF5">
    <property type="entry name" value="PROTEIN KRI1 HOMOLOG"/>
    <property type="match status" value="1"/>
</dbReference>
<evidence type="ECO:0000259" key="3">
    <source>
        <dbReference type="Pfam" id="PF12936"/>
    </source>
</evidence>
<feature type="region of interest" description="Disordered" evidence="2">
    <location>
        <begin position="281"/>
        <end position="310"/>
    </location>
</feature>
<evidence type="ECO:0000313" key="5">
    <source>
        <dbReference type="Proteomes" id="UP001141552"/>
    </source>
</evidence>
<gene>
    <name evidence="4" type="ORF">Tsubulata_035854</name>
</gene>
<feature type="region of interest" description="Disordered" evidence="2">
    <location>
        <begin position="134"/>
        <end position="203"/>
    </location>
</feature>
<feature type="compositionally biased region" description="Polar residues" evidence="2">
    <location>
        <begin position="631"/>
        <end position="650"/>
    </location>
</feature>
<feature type="region of interest" description="Disordered" evidence="2">
    <location>
        <begin position="438"/>
        <end position="517"/>
    </location>
</feature>
<feature type="region of interest" description="Disordered" evidence="2">
    <location>
        <begin position="384"/>
        <end position="409"/>
    </location>
</feature>
<evidence type="ECO:0000256" key="2">
    <source>
        <dbReference type="SAM" id="MobiDB-lite"/>
    </source>
</evidence>
<organism evidence="4 5">
    <name type="scientific">Turnera subulata</name>
    <dbReference type="NCBI Taxonomy" id="218843"/>
    <lineage>
        <taxon>Eukaryota</taxon>
        <taxon>Viridiplantae</taxon>
        <taxon>Streptophyta</taxon>
        <taxon>Embryophyta</taxon>
        <taxon>Tracheophyta</taxon>
        <taxon>Spermatophyta</taxon>
        <taxon>Magnoliopsida</taxon>
        <taxon>eudicotyledons</taxon>
        <taxon>Gunneridae</taxon>
        <taxon>Pentapetalae</taxon>
        <taxon>rosids</taxon>
        <taxon>fabids</taxon>
        <taxon>Malpighiales</taxon>
        <taxon>Passifloraceae</taxon>
        <taxon>Turnera</taxon>
    </lineage>
</organism>
<sequence>MGRLKLFNDGNDDHDNDDISRIEVDKEYARRYQHNKEREDLHRFQELSKKGQIQESSSDPSSSDDDEEYDDINNPKSWTEFMDNLLKVKHRLYPEVIYKSDDESDGGKAGEENPKNNEKKPMYAKDVIAQHLLEEGPEFGETETHEKSRMEKSYREEQEELRREFLDAVKNAEEEGSEDEGDFLRVKDNKLNVNDEDSGDEDFKKKLGEYFGGEGELDADKMFLKDFFMKKMWVDKSAKGGKSVVEEDELDEVLRDEEELDKQEEYEGSYNFRFEEQAGDRVMGHSRKVEGSVRKKENARKEQRKNKEERMKIAEQERKDELKHLKNLKKKEMKKRMEKVMEVAGLMGDSDCPIDLDGLEDDFDPEEYDEMMKKVFDDKYYEMEDVDPDFGNDSDEDGEFEKPDFDKEDELLGLPKGWDVLGSGDGFLAARERNLKLKKVYEDDDAGDGEERSDSEEEEKDNAGDGEEMSDSEEEEKDNAGDGEEMSDSEEEKDNAGDGEERSEERKRKRKRKMSLVKKAKEEMMEEYYKLDYEDTIGDLKTRFKYAKVQPNRYGLKTEEILMMDDKELNQYVSVKKLTPYREKEWKVPNSKRYQIKMKAREVLRGMSKDQKTHKRRKLSKGDNATAVLGSDQNGKSEAQSNAEVGNQSRKAMRRQRKAELKLSHSRRVAYGEIQSSAKSK</sequence>
<accession>A0A9Q0FII0</accession>
<evidence type="ECO:0000313" key="4">
    <source>
        <dbReference type="EMBL" id="KAJ4831320.1"/>
    </source>
</evidence>
<feature type="compositionally biased region" description="Acidic residues" evidence="2">
    <location>
        <begin position="442"/>
        <end position="493"/>
    </location>
</feature>
<feature type="compositionally biased region" description="Acidic residues" evidence="2">
    <location>
        <begin position="62"/>
        <end position="71"/>
    </location>
</feature>
<feature type="compositionally biased region" description="Basic and acidic residues" evidence="2">
    <location>
        <begin position="142"/>
        <end position="173"/>
    </location>
</feature>
<feature type="compositionally biased region" description="Basic and acidic residues" evidence="2">
    <location>
        <begin position="33"/>
        <end position="49"/>
    </location>
</feature>
<dbReference type="Pfam" id="PF12936">
    <property type="entry name" value="Kri1_C"/>
    <property type="match status" value="1"/>
</dbReference>
<name>A0A9Q0FII0_9ROSI</name>
<dbReference type="Proteomes" id="UP001141552">
    <property type="component" value="Unassembled WGS sequence"/>
</dbReference>
<dbReference type="InterPro" id="IPR018034">
    <property type="entry name" value="Kri1"/>
</dbReference>
<feature type="region of interest" description="Disordered" evidence="2">
    <location>
        <begin position="33"/>
        <end position="76"/>
    </location>
</feature>
<feature type="compositionally biased region" description="Basic and acidic residues" evidence="2">
    <location>
        <begin position="600"/>
        <end position="611"/>
    </location>
</feature>
<dbReference type="AlphaFoldDB" id="A0A9Q0FII0"/>
<dbReference type="GO" id="GO:0030686">
    <property type="term" value="C:90S preribosome"/>
    <property type="evidence" value="ECO:0007669"/>
    <property type="project" value="TreeGrafter"/>
</dbReference>
<feature type="domain" description="Kri1-like C-terminal" evidence="3">
    <location>
        <begin position="520"/>
        <end position="604"/>
    </location>
</feature>
<protein>
    <recommendedName>
        <fullName evidence="3">Kri1-like C-terminal domain-containing protein</fullName>
    </recommendedName>
</protein>
<dbReference type="PANTHER" id="PTHR14490">
    <property type="entry name" value="ZINC FINGER, ZZ TYPE"/>
    <property type="match status" value="1"/>
</dbReference>
<evidence type="ECO:0000256" key="1">
    <source>
        <dbReference type="ARBA" id="ARBA00007473"/>
    </source>
</evidence>
<feature type="compositionally biased region" description="Basic and acidic residues" evidence="2">
    <location>
        <begin position="494"/>
        <end position="506"/>
    </location>
</feature>
<dbReference type="GO" id="GO:0000447">
    <property type="term" value="P:endonucleolytic cleavage in ITS1 to separate SSU-rRNA from 5.8S rRNA and LSU-rRNA from tricistronic rRNA transcript (SSU-rRNA, 5.8S rRNA, LSU-rRNA)"/>
    <property type="evidence" value="ECO:0007669"/>
    <property type="project" value="TreeGrafter"/>
</dbReference>
<feature type="compositionally biased region" description="Acidic residues" evidence="2">
    <location>
        <begin position="384"/>
        <end position="399"/>
    </location>
</feature>
<feature type="region of interest" description="Disordered" evidence="2">
    <location>
        <begin position="97"/>
        <end position="122"/>
    </location>
</feature>
<keyword evidence="5" id="KW-1185">Reference proteome</keyword>
<dbReference type="EMBL" id="JAKUCV010005404">
    <property type="protein sequence ID" value="KAJ4831320.1"/>
    <property type="molecule type" value="Genomic_DNA"/>
</dbReference>
<feature type="compositionally biased region" description="Basic residues" evidence="2">
    <location>
        <begin position="507"/>
        <end position="517"/>
    </location>
</feature>
<feature type="compositionally biased region" description="Basic and acidic residues" evidence="2">
    <location>
        <begin position="98"/>
        <end position="122"/>
    </location>
</feature>
<reference evidence="4" key="1">
    <citation type="submission" date="2022-02" db="EMBL/GenBank/DDBJ databases">
        <authorList>
            <person name="Henning P.M."/>
            <person name="McCubbin A.G."/>
            <person name="Shore J.S."/>
        </authorList>
    </citation>
    <scope>NUCLEOTIDE SEQUENCE</scope>
    <source>
        <strain evidence="4">F60SS</strain>
        <tissue evidence="4">Leaves</tissue>
    </source>
</reference>
<proteinExistence type="inferred from homology"/>
<reference evidence="4" key="2">
    <citation type="journal article" date="2023" name="Plants (Basel)">
        <title>Annotation of the Turnera subulata (Passifloraceae) Draft Genome Reveals the S-Locus Evolved after the Divergence of Turneroideae from Passifloroideae in a Stepwise Manner.</title>
        <authorList>
            <person name="Henning P.M."/>
            <person name="Roalson E.H."/>
            <person name="Mir W."/>
            <person name="McCubbin A.G."/>
            <person name="Shore J.S."/>
        </authorList>
    </citation>
    <scope>NUCLEOTIDE SEQUENCE</scope>
    <source>
        <strain evidence="4">F60SS</strain>
    </source>
</reference>
<dbReference type="OrthoDB" id="10252032at2759"/>
<comment type="similarity">
    <text evidence="1">Belongs to the KRI1 family.</text>
</comment>
<dbReference type="InterPro" id="IPR024626">
    <property type="entry name" value="Kri1-like_C"/>
</dbReference>
<feature type="region of interest" description="Disordered" evidence="2">
    <location>
        <begin position="600"/>
        <end position="681"/>
    </location>
</feature>
<comment type="caution">
    <text evidence="4">The sequence shown here is derived from an EMBL/GenBank/DDBJ whole genome shotgun (WGS) entry which is preliminary data.</text>
</comment>